<evidence type="ECO:0000256" key="3">
    <source>
        <dbReference type="PROSITE-ProRule" id="PRU00023"/>
    </source>
</evidence>
<reference evidence="4" key="1">
    <citation type="submission" date="2025-05" db="UniProtKB">
        <authorList>
            <consortium name="EnsemblMetazoa"/>
        </authorList>
    </citation>
    <scope>IDENTIFICATION</scope>
</reference>
<dbReference type="SMART" id="SM00248">
    <property type="entry name" value="ANK"/>
    <property type="match status" value="5"/>
</dbReference>
<dbReference type="EnsemblMetazoa" id="XM_050658073.1">
    <property type="protein sequence ID" value="XP_050514030.1"/>
    <property type="gene ID" value="LOC126889601"/>
</dbReference>
<dbReference type="InterPro" id="IPR027417">
    <property type="entry name" value="P-loop_NTPase"/>
</dbReference>
<accession>A0ABM5KV17</accession>
<keyword evidence="5" id="KW-1185">Reference proteome</keyword>
<dbReference type="Pfam" id="PF12796">
    <property type="entry name" value="Ank_2"/>
    <property type="match status" value="2"/>
</dbReference>
<dbReference type="InterPro" id="IPR036770">
    <property type="entry name" value="Ankyrin_rpt-contain_sf"/>
</dbReference>
<sequence length="1153" mass="134646">MDMNTNTGSCTESLSNECCQFLNILNDDTFNPDNCLVWAQQNDPLVVDDDVDQQNMKYEKSKPPTGGVPYEIKLITLFAVTGVKYYKNCNWRLSTQDNCAGKFDDLVCQSNSGAILVQAKTKSTSCIPENEVISDSPKKTDYNLIAYILSYKNIKIKNIKYLLLCTNTHIKSPLFEISKQEDKQITDIFKRSKLFGVKLDTQTVRKIYRTIRKFKKNIKPDHKKELWKRTMVSKRDIKAFILKFRYIKISEAELGANIEEEINSFNQKVNYIYLLHQIETWYRMERNQEDYLTNLYTHSIFYGEQSRHLTEMYLDPSINFETMHEMYENKIVFVKPGIHYHWSLRRIVQSLRHFDKKPDNLFYNQILFIQENEISYINLFKLKKFKYLIICLPQSTNDQVKNACQILETIMGGNSKKLAFFVANETSYSNNNVLTSIEDKISLSWFNSDSRDVLLNREIVFQFPKKTLKLRELLNYAQDLEKHIDEQILTRLRDLNTFHIGRYVKSLENIKYCHISRSLKSATGLPVSNYDFDAFDKRVFVLVGPPGSGKSTYLIKVAHLKKERSPQTWIIHLDIASVVKFLEANEGEPLMNLFYQLEGTESNFEQELMNSLEKYVLIDGFIELNTTYLIYFKKMITLLLKVNSISKIFIALRDNHISMQALKAVKEVEILIINPFSEDDQQTYFNMAIQSIKDKSSFHKFVETFTKLNHLMSNPLYMSLMFEIFVESEKQTSIILTRENVYEIYNYFLKIKKRVFALEYSEENSVLCSILDDTFERYLNDMRLIAVKNIFANTDCEKFFELISIHDFVLRIGIIEKSYDEYIFRHKTFEEYLSAEYIWKLVCTKSKKILSELLDIIFFNFEYAGTCSFFDDILQIASKDNLTKISEVYNEIFSEPERIERTNITYLAQQGNINTLKLFLTKSKDCSKILSKTYSNGRTVLHYSATYPKLIEFLAEKGADINALDDKGYGICHYAMSSYLSEMYNKSMTTKDVHALVRYLMIERDDFLVDIVDEFGNTLLHYFCMDNQLLEIVQFLCSENTSLCTAQNLFGNTPLHFAAHNDAHEIIHYFVEHMNIDILRVKNLKGDSLIHSASSGNAVNVLDYINESHEVIFKDLIDLENDNKHTALDHAFLNCAYEAIQYLEGNYAKHGTT</sequence>
<keyword evidence="1" id="KW-0677">Repeat</keyword>
<dbReference type="Gene3D" id="3.40.50.300">
    <property type="entry name" value="P-loop containing nucleotide triphosphate hydrolases"/>
    <property type="match status" value="1"/>
</dbReference>
<name>A0ABM5KV17_DIAVI</name>
<dbReference type="PROSITE" id="PS50088">
    <property type="entry name" value="ANK_REPEAT"/>
    <property type="match status" value="1"/>
</dbReference>
<feature type="repeat" description="ANK" evidence="3">
    <location>
        <begin position="936"/>
        <end position="966"/>
    </location>
</feature>
<proteinExistence type="predicted"/>
<keyword evidence="2 3" id="KW-0040">ANK repeat</keyword>
<evidence type="ECO:0000313" key="5">
    <source>
        <dbReference type="Proteomes" id="UP001652700"/>
    </source>
</evidence>
<protein>
    <submittedName>
        <fullName evidence="4">Uncharacterized protein</fullName>
    </submittedName>
</protein>
<evidence type="ECO:0000256" key="2">
    <source>
        <dbReference type="ARBA" id="ARBA00023043"/>
    </source>
</evidence>
<dbReference type="SUPFAM" id="SSF52540">
    <property type="entry name" value="P-loop containing nucleoside triphosphate hydrolases"/>
    <property type="match status" value="1"/>
</dbReference>
<evidence type="ECO:0000313" key="4">
    <source>
        <dbReference type="EnsemblMetazoa" id="XP_050514030.1"/>
    </source>
</evidence>
<dbReference type="Gene3D" id="1.25.40.20">
    <property type="entry name" value="Ankyrin repeat-containing domain"/>
    <property type="match status" value="2"/>
</dbReference>
<dbReference type="PANTHER" id="PTHR24198">
    <property type="entry name" value="ANKYRIN REPEAT AND PROTEIN KINASE DOMAIN-CONTAINING PROTEIN"/>
    <property type="match status" value="1"/>
</dbReference>
<dbReference type="InterPro" id="IPR002110">
    <property type="entry name" value="Ankyrin_rpt"/>
</dbReference>
<dbReference type="SUPFAM" id="SSF48403">
    <property type="entry name" value="Ankyrin repeat"/>
    <property type="match status" value="1"/>
</dbReference>
<evidence type="ECO:0000256" key="1">
    <source>
        <dbReference type="ARBA" id="ARBA00022737"/>
    </source>
</evidence>
<dbReference type="RefSeq" id="XP_050514030.1">
    <property type="nucleotide sequence ID" value="XM_050658073.1"/>
</dbReference>
<dbReference type="Proteomes" id="UP001652700">
    <property type="component" value="Unplaced"/>
</dbReference>
<organism evidence="4 5">
    <name type="scientific">Diabrotica virgifera virgifera</name>
    <name type="common">western corn rootworm</name>
    <dbReference type="NCBI Taxonomy" id="50390"/>
    <lineage>
        <taxon>Eukaryota</taxon>
        <taxon>Metazoa</taxon>
        <taxon>Ecdysozoa</taxon>
        <taxon>Arthropoda</taxon>
        <taxon>Hexapoda</taxon>
        <taxon>Insecta</taxon>
        <taxon>Pterygota</taxon>
        <taxon>Neoptera</taxon>
        <taxon>Endopterygota</taxon>
        <taxon>Coleoptera</taxon>
        <taxon>Polyphaga</taxon>
        <taxon>Cucujiformia</taxon>
        <taxon>Chrysomeloidea</taxon>
        <taxon>Chrysomelidae</taxon>
        <taxon>Galerucinae</taxon>
        <taxon>Diabroticina</taxon>
        <taxon>Diabroticites</taxon>
        <taxon>Diabrotica</taxon>
    </lineage>
</organism>
<dbReference type="GeneID" id="126889601"/>
<dbReference type="PANTHER" id="PTHR24198:SF165">
    <property type="entry name" value="ANKYRIN REPEAT-CONTAINING PROTEIN-RELATED"/>
    <property type="match status" value="1"/>
</dbReference>